<evidence type="ECO:0000313" key="2">
    <source>
        <dbReference type="Proteomes" id="UP000672009"/>
    </source>
</evidence>
<name>A0A975F6X6_9GAMM</name>
<reference evidence="1" key="1">
    <citation type="submission" date="2021-04" db="EMBL/GenBank/DDBJ databases">
        <title>Genomics, taxonomy and metabolism of representatives of sulfur bacteria of the genus Thiothrix: Thiothrix fructosivorans QT, Thiothrix unzii A1T and three new species, Thiothrix subterranea sp. nov., Thiothrix litoralis sp. nov. and 'Candidatus Thiothrix anitrata' sp. nov.</title>
        <authorList>
            <person name="Ravin N.V."/>
            <person name="Smolyakov D."/>
            <person name="Rudenko T.S."/>
            <person name="Mardanov A.V."/>
            <person name="Beletsky A.V."/>
            <person name="Markov N.D."/>
            <person name="Fomenkov A.I."/>
            <person name="Roberts R.J."/>
            <person name="Karnachuk O.V."/>
            <person name="Novikov A."/>
            <person name="Grabovich M.Y."/>
        </authorList>
    </citation>
    <scope>NUCLEOTIDE SEQUENCE</scope>
    <source>
        <strain evidence="1">A1</strain>
    </source>
</reference>
<accession>A0A975F6X6</accession>
<proteinExistence type="predicted"/>
<dbReference type="RefSeq" id="WP_210217656.1">
    <property type="nucleotide sequence ID" value="NZ_CP072793.1"/>
</dbReference>
<dbReference type="Proteomes" id="UP000672009">
    <property type="component" value="Chromosome"/>
</dbReference>
<keyword evidence="2" id="KW-1185">Reference proteome</keyword>
<dbReference type="AlphaFoldDB" id="A0A975F6X6"/>
<evidence type="ECO:0000313" key="1">
    <source>
        <dbReference type="EMBL" id="QTR52096.1"/>
    </source>
</evidence>
<dbReference type="EMBL" id="CP072793">
    <property type="protein sequence ID" value="QTR52096.1"/>
    <property type="molecule type" value="Genomic_DNA"/>
</dbReference>
<sequence length="85" mass="9506">MQAGLAEIQKNIAILTTLTEPLQIVDKCRKQIIATVYPRLAAHNAQRLAGKYRQRIPTALRAVSFEEVREAALLAAMKEKYDVAN</sequence>
<protein>
    <submittedName>
        <fullName evidence="1">Uncharacterized protein</fullName>
    </submittedName>
</protein>
<organism evidence="1 2">
    <name type="scientific">Thiothrix unzii</name>
    <dbReference type="NCBI Taxonomy" id="111769"/>
    <lineage>
        <taxon>Bacteria</taxon>
        <taxon>Pseudomonadati</taxon>
        <taxon>Pseudomonadota</taxon>
        <taxon>Gammaproteobacteria</taxon>
        <taxon>Thiotrichales</taxon>
        <taxon>Thiotrichaceae</taxon>
        <taxon>Thiothrix</taxon>
    </lineage>
</organism>
<gene>
    <name evidence="1" type="ORF">J9260_10045</name>
</gene>
<dbReference type="KEGG" id="tun:J9260_10045"/>